<name>A0A165T0F1_9APHY</name>
<dbReference type="EMBL" id="KV429039">
    <property type="protein sequence ID" value="KZT72749.1"/>
    <property type="molecule type" value="Genomic_DNA"/>
</dbReference>
<feature type="compositionally biased region" description="Basic and acidic residues" evidence="1">
    <location>
        <begin position="273"/>
        <end position="283"/>
    </location>
</feature>
<feature type="transmembrane region" description="Helical" evidence="2">
    <location>
        <begin position="87"/>
        <end position="107"/>
    </location>
</feature>
<evidence type="ECO:0000313" key="4">
    <source>
        <dbReference type="Proteomes" id="UP000076727"/>
    </source>
</evidence>
<evidence type="ECO:0000313" key="3">
    <source>
        <dbReference type="EMBL" id="KZT72749.1"/>
    </source>
</evidence>
<feature type="region of interest" description="Disordered" evidence="1">
    <location>
        <begin position="208"/>
        <end position="283"/>
    </location>
</feature>
<dbReference type="AlphaFoldDB" id="A0A165T0F1"/>
<dbReference type="STRING" id="1314783.A0A165T0F1"/>
<dbReference type="Proteomes" id="UP000076727">
    <property type="component" value="Unassembled WGS sequence"/>
</dbReference>
<feature type="compositionally biased region" description="Polar residues" evidence="1">
    <location>
        <begin position="223"/>
        <end position="235"/>
    </location>
</feature>
<evidence type="ECO:0000256" key="1">
    <source>
        <dbReference type="SAM" id="MobiDB-lite"/>
    </source>
</evidence>
<evidence type="ECO:0000256" key="2">
    <source>
        <dbReference type="SAM" id="Phobius"/>
    </source>
</evidence>
<feature type="compositionally biased region" description="Polar residues" evidence="1">
    <location>
        <begin position="259"/>
        <end position="272"/>
    </location>
</feature>
<keyword evidence="2" id="KW-0472">Membrane</keyword>
<keyword evidence="2" id="KW-1133">Transmembrane helix</keyword>
<feature type="transmembrane region" description="Helical" evidence="2">
    <location>
        <begin position="12"/>
        <end position="35"/>
    </location>
</feature>
<gene>
    <name evidence="3" type="ORF">DAEQUDRAFT_722364</name>
</gene>
<sequence length="283" mass="30731">MKPRDYCCCAIPVIYTGIYTALLEQFALGVVAGTLAIGTPDIVGATAATPSAAKWIFAIICYVGAALQLMGFAAVRKEKPTLFRRYTTLHLLVTLGAFSVAVVWIILSAARHSKADAACKSTFFGTDSDLSDEGNTLCNIFSWVDVGIMGGLWVLLAIMQAYMYFVLSSYIAGQEFAHNRYDSMYDATKPLASDIPLADRADPWESRASMDAPRGYHNRSESIESVSTVVGNKAQQPREYGDYGQTSYPPDARHDADSGAQNAGSTPVVNSDYSRDVEHPDHL</sequence>
<reference evidence="3 4" key="1">
    <citation type="journal article" date="2016" name="Mol. Biol. Evol.">
        <title>Comparative Genomics of Early-Diverging Mushroom-Forming Fungi Provides Insights into the Origins of Lignocellulose Decay Capabilities.</title>
        <authorList>
            <person name="Nagy L.G."/>
            <person name="Riley R."/>
            <person name="Tritt A."/>
            <person name="Adam C."/>
            <person name="Daum C."/>
            <person name="Floudas D."/>
            <person name="Sun H."/>
            <person name="Yadav J.S."/>
            <person name="Pangilinan J."/>
            <person name="Larsson K.H."/>
            <person name="Matsuura K."/>
            <person name="Barry K."/>
            <person name="Labutti K."/>
            <person name="Kuo R."/>
            <person name="Ohm R.A."/>
            <person name="Bhattacharya S.S."/>
            <person name="Shirouzu T."/>
            <person name="Yoshinaga Y."/>
            <person name="Martin F.M."/>
            <person name="Grigoriev I.V."/>
            <person name="Hibbett D.S."/>
        </authorList>
    </citation>
    <scope>NUCLEOTIDE SEQUENCE [LARGE SCALE GENOMIC DNA]</scope>
    <source>
        <strain evidence="3 4">L-15889</strain>
    </source>
</reference>
<organism evidence="3 4">
    <name type="scientific">Daedalea quercina L-15889</name>
    <dbReference type="NCBI Taxonomy" id="1314783"/>
    <lineage>
        <taxon>Eukaryota</taxon>
        <taxon>Fungi</taxon>
        <taxon>Dikarya</taxon>
        <taxon>Basidiomycota</taxon>
        <taxon>Agaricomycotina</taxon>
        <taxon>Agaricomycetes</taxon>
        <taxon>Polyporales</taxon>
        <taxon>Fomitopsis</taxon>
    </lineage>
</organism>
<accession>A0A165T0F1</accession>
<proteinExistence type="predicted"/>
<keyword evidence="2" id="KW-0812">Transmembrane</keyword>
<dbReference type="OrthoDB" id="2552042at2759"/>
<feature type="transmembrane region" description="Helical" evidence="2">
    <location>
        <begin position="152"/>
        <end position="172"/>
    </location>
</feature>
<protein>
    <submittedName>
        <fullName evidence="3">Uncharacterized protein</fullName>
    </submittedName>
</protein>
<feature type="transmembrane region" description="Helical" evidence="2">
    <location>
        <begin position="55"/>
        <end position="75"/>
    </location>
</feature>
<keyword evidence="4" id="KW-1185">Reference proteome</keyword>